<dbReference type="STRING" id="1420851.AU255_09430"/>
<dbReference type="GO" id="GO:0008776">
    <property type="term" value="F:acetate kinase activity"/>
    <property type="evidence" value="ECO:0007669"/>
    <property type="project" value="UniProtKB-UniRule"/>
</dbReference>
<feature type="binding site" evidence="6">
    <location>
        <begin position="309"/>
        <end position="313"/>
    </location>
    <ligand>
        <name>ATP</name>
        <dbReference type="ChEBI" id="CHEBI:30616"/>
    </ligand>
</feature>
<feature type="site" description="Transition state stabilizer" evidence="6">
    <location>
        <position position="220"/>
    </location>
</feature>
<dbReference type="GO" id="GO:0005524">
    <property type="term" value="F:ATP binding"/>
    <property type="evidence" value="ECO:0007669"/>
    <property type="project" value="UniProtKB-KW"/>
</dbReference>
<dbReference type="PRINTS" id="PR00471">
    <property type="entry name" value="ACETATEKNASE"/>
</dbReference>
<dbReference type="InterPro" id="IPR023865">
    <property type="entry name" value="Aliphatic_acid_kinase_CS"/>
</dbReference>
<dbReference type="NCBIfam" id="TIGR00016">
    <property type="entry name" value="ackA"/>
    <property type="match status" value="1"/>
</dbReference>
<keyword evidence="5 6" id="KW-0067">ATP-binding</keyword>
<dbReference type="PIRSF" id="PIRSF000722">
    <property type="entry name" value="Acetate_prop_kin"/>
    <property type="match status" value="1"/>
</dbReference>
<evidence type="ECO:0000256" key="6">
    <source>
        <dbReference type="HAMAP-Rule" id="MF_00020"/>
    </source>
</evidence>
<dbReference type="EMBL" id="LPUF01000001">
    <property type="protein sequence ID" value="OQK18725.1"/>
    <property type="molecule type" value="Genomic_DNA"/>
</dbReference>
<dbReference type="InterPro" id="IPR000890">
    <property type="entry name" value="Aliphatic_acid_kin_short-chain"/>
</dbReference>
<protein>
    <recommendedName>
        <fullName evidence="6">Acetate kinase</fullName>
        <ecNumber evidence="6">2.7.2.1</ecNumber>
    </recommendedName>
    <alternativeName>
        <fullName evidence="6">Acetokinase</fullName>
    </alternativeName>
</protein>
<dbReference type="GO" id="GO:0000287">
    <property type="term" value="F:magnesium ion binding"/>
    <property type="evidence" value="ECO:0007669"/>
    <property type="project" value="UniProtKB-UniRule"/>
</dbReference>
<evidence type="ECO:0000256" key="1">
    <source>
        <dbReference type="ARBA" id="ARBA00008748"/>
    </source>
</evidence>
<evidence type="ECO:0000256" key="2">
    <source>
        <dbReference type="ARBA" id="ARBA00022679"/>
    </source>
</evidence>
<comment type="catalytic activity">
    <reaction evidence="6">
        <text>acetate + ATP = acetyl phosphate + ADP</text>
        <dbReference type="Rhea" id="RHEA:11352"/>
        <dbReference type="ChEBI" id="CHEBI:22191"/>
        <dbReference type="ChEBI" id="CHEBI:30089"/>
        <dbReference type="ChEBI" id="CHEBI:30616"/>
        <dbReference type="ChEBI" id="CHEBI:456216"/>
        <dbReference type="EC" id="2.7.2.1"/>
    </reaction>
</comment>
<dbReference type="HAMAP" id="MF_00020">
    <property type="entry name" value="Acetate_kinase"/>
    <property type="match status" value="1"/>
</dbReference>
<comment type="cofactor">
    <cofactor evidence="6">
        <name>Mg(2+)</name>
        <dbReference type="ChEBI" id="CHEBI:18420"/>
    </cofactor>
    <cofactor evidence="6">
        <name>Mn(2+)</name>
        <dbReference type="ChEBI" id="CHEBI:29035"/>
    </cofactor>
    <text evidence="6">Mg(2+). Can also accept Mn(2+).</text>
</comment>
<keyword evidence="6" id="KW-0963">Cytoplasm</keyword>
<dbReference type="Proteomes" id="UP000191980">
    <property type="component" value="Unassembled WGS sequence"/>
</dbReference>
<reference evidence="8 9" key="1">
    <citation type="submission" date="2015-12" db="EMBL/GenBank/DDBJ databases">
        <authorList>
            <person name="Shamseldin A."/>
            <person name="Moawad H."/>
            <person name="Abd El-Rahim W.M."/>
            <person name="Sadowsky M.J."/>
        </authorList>
    </citation>
    <scope>NUCLEOTIDE SEQUENCE [LARGE SCALE GENOMIC DNA]</scope>
    <source>
        <strain evidence="8 9">WF1</strain>
    </source>
</reference>
<feature type="active site" description="Proton donor/acceptor" evidence="6">
    <location>
        <position position="127"/>
    </location>
</feature>
<dbReference type="AlphaFoldDB" id="A0A1V8MAZ1"/>
<comment type="pathway">
    <text evidence="6">Metabolic intermediate biosynthesis; acetyl-CoA biosynthesis; acetyl-CoA from acetate: step 1/2.</text>
</comment>
<comment type="similarity">
    <text evidence="1 6 7">Belongs to the acetokinase family.</text>
</comment>
<keyword evidence="6" id="KW-0479">Metal-binding</keyword>
<dbReference type="InterPro" id="IPR004372">
    <property type="entry name" value="Ac/propionate_kinase"/>
</dbReference>
<comment type="caution">
    <text evidence="6">Lacks conserved residue(s) required for the propagation of feature annotation.</text>
</comment>
<dbReference type="Gene3D" id="3.30.420.40">
    <property type="match status" value="2"/>
</dbReference>
<dbReference type="GO" id="GO:0006085">
    <property type="term" value="P:acetyl-CoA biosynthetic process"/>
    <property type="evidence" value="ECO:0007669"/>
    <property type="project" value="UniProtKB-UniRule"/>
</dbReference>
<dbReference type="PANTHER" id="PTHR21060">
    <property type="entry name" value="ACETATE KINASE"/>
    <property type="match status" value="1"/>
</dbReference>
<feature type="binding site" evidence="6">
    <location>
        <position position="70"/>
    </location>
    <ligand>
        <name>substrate</name>
    </ligand>
</feature>
<comment type="subunit">
    <text evidence="6">Homodimer.</text>
</comment>
<evidence type="ECO:0000313" key="9">
    <source>
        <dbReference type="Proteomes" id="UP000191980"/>
    </source>
</evidence>
<dbReference type="CDD" id="cd24010">
    <property type="entry name" value="ASKHA_NBD_AcK_PK"/>
    <property type="match status" value="1"/>
</dbReference>
<comment type="subcellular location">
    <subcellularLocation>
        <location evidence="6">Cytoplasm</location>
    </subcellularLocation>
</comment>
<dbReference type="EC" id="2.7.2.1" evidence="6"/>
<feature type="binding site" evidence="6">
    <location>
        <begin position="261"/>
        <end position="263"/>
    </location>
    <ligand>
        <name>ATP</name>
        <dbReference type="ChEBI" id="CHEBI:30616"/>
    </ligand>
</feature>
<evidence type="ECO:0000313" key="8">
    <source>
        <dbReference type="EMBL" id="OQK18725.1"/>
    </source>
</evidence>
<proteinExistence type="inferred from homology"/>
<keyword evidence="6" id="KW-0460">Magnesium</keyword>
<keyword evidence="3 6" id="KW-0547">Nucleotide-binding</keyword>
<accession>A0A1V8MAZ1</accession>
<gene>
    <name evidence="6" type="primary">ackA</name>
    <name evidence="8" type="ORF">AU255_09430</name>
</gene>
<dbReference type="GO" id="GO:0005737">
    <property type="term" value="C:cytoplasm"/>
    <property type="evidence" value="ECO:0007669"/>
    <property type="project" value="UniProtKB-SubCell"/>
</dbReference>
<dbReference type="PANTHER" id="PTHR21060:SF15">
    <property type="entry name" value="ACETATE KINASE-RELATED"/>
    <property type="match status" value="1"/>
</dbReference>
<dbReference type="Pfam" id="PF00871">
    <property type="entry name" value="Acetate_kinase"/>
    <property type="match status" value="1"/>
</dbReference>
<comment type="function">
    <text evidence="6">Catalyzes the formation of acetyl phosphate from acetate and ATP. Can also catalyze the reverse reaction.</text>
</comment>
<evidence type="ECO:0000256" key="3">
    <source>
        <dbReference type="ARBA" id="ARBA00022741"/>
    </source>
</evidence>
<name>A0A1V8MAZ1_9GAMM</name>
<dbReference type="UniPathway" id="UPA00340">
    <property type="reaction ID" value="UER00458"/>
</dbReference>
<keyword evidence="2 6" id="KW-0808">Transferase</keyword>
<dbReference type="InterPro" id="IPR043129">
    <property type="entry name" value="ATPase_NBD"/>
</dbReference>
<evidence type="ECO:0000256" key="5">
    <source>
        <dbReference type="ARBA" id="ARBA00022840"/>
    </source>
</evidence>
<evidence type="ECO:0000256" key="7">
    <source>
        <dbReference type="RuleBase" id="RU003835"/>
    </source>
</evidence>
<organism evidence="8 9">
    <name type="scientific">Methyloprofundus sedimenti</name>
    <dbReference type="NCBI Taxonomy" id="1420851"/>
    <lineage>
        <taxon>Bacteria</taxon>
        <taxon>Pseudomonadati</taxon>
        <taxon>Pseudomonadota</taxon>
        <taxon>Gammaproteobacteria</taxon>
        <taxon>Methylococcales</taxon>
        <taxon>Methylococcaceae</taxon>
        <taxon>Methyloprofundus</taxon>
    </lineage>
</organism>
<comment type="caution">
    <text evidence="8">The sequence shown here is derived from an EMBL/GenBank/DDBJ whole genome shotgun (WGS) entry which is preliminary data.</text>
</comment>
<dbReference type="GO" id="GO:0006083">
    <property type="term" value="P:acetate metabolic process"/>
    <property type="evidence" value="ECO:0007669"/>
    <property type="project" value="TreeGrafter"/>
</dbReference>
<evidence type="ECO:0000256" key="4">
    <source>
        <dbReference type="ARBA" id="ARBA00022777"/>
    </source>
</evidence>
<keyword evidence="9" id="KW-1185">Reference proteome</keyword>
<dbReference type="PROSITE" id="PS01076">
    <property type="entry name" value="ACETATE_KINASE_2"/>
    <property type="match status" value="1"/>
</dbReference>
<feature type="binding site" evidence="6">
    <location>
        <begin position="187"/>
        <end position="191"/>
    </location>
    <ligand>
        <name>ATP</name>
        <dbReference type="ChEBI" id="CHEBI:30616"/>
    </ligand>
</feature>
<sequence>MQTQTAQIQGLIDRIGDQGSAHQYRTKSGSTQTFPVLIENHQQGLKAIFQVLSELSLLTTISDLLCIGHRVVHGGEKFCQPALIDAAVLAEIKKTIPLAPLHNPANTIGIEEAMDYAKGVPQVAVFDTAFHQTMPDYAFRYAVPTQWYAEQGVRRYGFHGTSHFYVAKQAAQYLNKPLETLNLITLHLGNGASMAAIAAGESIDTTMGMTPLEGLMMGTRSGDLDPAIVFYLSRTLGLANNEIDNALNKQSGLKGICGENDMRAVHKMADEGDQQAQLALAMYSYRIKKYIGAYTAVLGRVDALVFTGGIGEHDAWLREQCCSELSVLGIELDAIKNQQSQGDLREINQAGSLAKVLVIATNEELEIAQQAEQCVVG</sequence>
<dbReference type="SUPFAM" id="SSF53067">
    <property type="entry name" value="Actin-like ATPase domain"/>
    <property type="match status" value="2"/>
</dbReference>
<feature type="binding site" evidence="6">
    <location>
        <position position="363"/>
    </location>
    <ligand>
        <name>Mg(2+)</name>
        <dbReference type="ChEBI" id="CHEBI:18420"/>
    </ligand>
</feature>
<keyword evidence="4 6" id="KW-0418">Kinase</keyword>
<feature type="site" description="Transition state stabilizer" evidence="6">
    <location>
        <position position="159"/>
    </location>
</feature>